<dbReference type="Proteomes" id="UP000694415">
    <property type="component" value="Unplaced"/>
</dbReference>
<organism evidence="3 4">
    <name type="scientific">Mus spicilegus</name>
    <name type="common">Mound-building mouse</name>
    <dbReference type="NCBI Taxonomy" id="10103"/>
    <lineage>
        <taxon>Eukaryota</taxon>
        <taxon>Metazoa</taxon>
        <taxon>Chordata</taxon>
        <taxon>Craniata</taxon>
        <taxon>Vertebrata</taxon>
        <taxon>Euteleostomi</taxon>
        <taxon>Mammalia</taxon>
        <taxon>Eutheria</taxon>
        <taxon>Euarchontoglires</taxon>
        <taxon>Glires</taxon>
        <taxon>Rodentia</taxon>
        <taxon>Myomorpha</taxon>
        <taxon>Muroidea</taxon>
        <taxon>Muridae</taxon>
        <taxon>Murinae</taxon>
        <taxon>Mus</taxon>
        <taxon>Mus</taxon>
    </lineage>
</organism>
<evidence type="ECO:0000256" key="1">
    <source>
        <dbReference type="SAM" id="MobiDB-lite"/>
    </source>
</evidence>
<reference evidence="3" key="1">
    <citation type="submission" date="2025-08" db="UniProtKB">
        <authorList>
            <consortium name="Ensembl"/>
        </authorList>
    </citation>
    <scope>IDENTIFICATION</scope>
</reference>
<proteinExistence type="predicted"/>
<feature type="region of interest" description="Disordered" evidence="1">
    <location>
        <begin position="64"/>
        <end position="84"/>
    </location>
</feature>
<protein>
    <submittedName>
        <fullName evidence="3">Uncharacterized protein</fullName>
    </submittedName>
</protein>
<accession>A0A8C6H820</accession>
<keyword evidence="2" id="KW-1133">Transmembrane helix</keyword>
<reference evidence="3" key="2">
    <citation type="submission" date="2025-09" db="UniProtKB">
        <authorList>
            <consortium name="Ensembl"/>
        </authorList>
    </citation>
    <scope>IDENTIFICATION</scope>
</reference>
<name>A0A8C6H820_MUSSI</name>
<keyword evidence="2" id="KW-0472">Membrane</keyword>
<evidence type="ECO:0000256" key="2">
    <source>
        <dbReference type="SAM" id="Phobius"/>
    </source>
</evidence>
<keyword evidence="2" id="KW-0812">Transmembrane</keyword>
<sequence>MCMYDKYVSVACAHILCICVYLCVCVCMCALWSVFYKPLGFIHGSPFLITLIQPPLLSPSSQWPSVASTTSLGGSKQGATARDK</sequence>
<evidence type="ECO:0000313" key="3">
    <source>
        <dbReference type="Ensembl" id="ENSMSIP00000018035.1"/>
    </source>
</evidence>
<keyword evidence="4" id="KW-1185">Reference proteome</keyword>
<feature type="compositionally biased region" description="Polar residues" evidence="1">
    <location>
        <begin position="66"/>
        <end position="78"/>
    </location>
</feature>
<dbReference type="AlphaFoldDB" id="A0A8C6H820"/>
<evidence type="ECO:0000313" key="4">
    <source>
        <dbReference type="Proteomes" id="UP000694415"/>
    </source>
</evidence>
<dbReference type="Ensembl" id="ENSMSIT00000022802.1">
    <property type="protein sequence ID" value="ENSMSIP00000018035.1"/>
    <property type="gene ID" value="ENSMSIG00000015382.1"/>
</dbReference>
<feature type="transmembrane region" description="Helical" evidence="2">
    <location>
        <begin position="7"/>
        <end position="35"/>
    </location>
</feature>